<feature type="transmembrane region" description="Helical" evidence="1">
    <location>
        <begin position="305"/>
        <end position="322"/>
    </location>
</feature>
<keyword evidence="1" id="KW-0472">Membrane</keyword>
<evidence type="ECO:0000256" key="2">
    <source>
        <dbReference type="SAM" id="SignalP"/>
    </source>
</evidence>
<feature type="transmembrane region" description="Helical" evidence="1">
    <location>
        <begin position="164"/>
        <end position="188"/>
    </location>
</feature>
<dbReference type="Proteomes" id="UP001500655">
    <property type="component" value="Unassembled WGS sequence"/>
</dbReference>
<organism evidence="3 4">
    <name type="scientific">Luedemannella helvata</name>
    <dbReference type="NCBI Taxonomy" id="349315"/>
    <lineage>
        <taxon>Bacteria</taxon>
        <taxon>Bacillati</taxon>
        <taxon>Actinomycetota</taxon>
        <taxon>Actinomycetes</taxon>
        <taxon>Micromonosporales</taxon>
        <taxon>Micromonosporaceae</taxon>
        <taxon>Luedemannella</taxon>
    </lineage>
</organism>
<feature type="transmembrane region" description="Helical" evidence="1">
    <location>
        <begin position="134"/>
        <end position="152"/>
    </location>
</feature>
<evidence type="ECO:0008006" key="5">
    <source>
        <dbReference type="Google" id="ProtNLM"/>
    </source>
</evidence>
<evidence type="ECO:0000256" key="1">
    <source>
        <dbReference type="SAM" id="Phobius"/>
    </source>
</evidence>
<accession>A0ABN2JQG3</accession>
<feature type="transmembrane region" description="Helical" evidence="1">
    <location>
        <begin position="208"/>
        <end position="232"/>
    </location>
</feature>
<reference evidence="3 4" key="1">
    <citation type="journal article" date="2019" name="Int. J. Syst. Evol. Microbiol.">
        <title>The Global Catalogue of Microorganisms (GCM) 10K type strain sequencing project: providing services to taxonomists for standard genome sequencing and annotation.</title>
        <authorList>
            <consortium name="The Broad Institute Genomics Platform"/>
            <consortium name="The Broad Institute Genome Sequencing Center for Infectious Disease"/>
            <person name="Wu L."/>
            <person name="Ma J."/>
        </authorList>
    </citation>
    <scope>NUCLEOTIDE SEQUENCE [LARGE SCALE GENOMIC DNA]</scope>
    <source>
        <strain evidence="3 4">JCM 13249</strain>
    </source>
</reference>
<dbReference type="RefSeq" id="WP_344075747.1">
    <property type="nucleotide sequence ID" value="NZ_BAAALS010000001.1"/>
</dbReference>
<evidence type="ECO:0000313" key="4">
    <source>
        <dbReference type="Proteomes" id="UP001500655"/>
    </source>
</evidence>
<comment type="caution">
    <text evidence="3">The sequence shown here is derived from an EMBL/GenBank/DDBJ whole genome shotgun (WGS) entry which is preliminary data.</text>
</comment>
<feature type="transmembrane region" description="Helical" evidence="1">
    <location>
        <begin position="110"/>
        <end position="128"/>
    </location>
</feature>
<keyword evidence="2" id="KW-0732">Signal</keyword>
<feature type="transmembrane region" description="Helical" evidence="1">
    <location>
        <begin position="78"/>
        <end position="103"/>
    </location>
</feature>
<evidence type="ECO:0000313" key="3">
    <source>
        <dbReference type="EMBL" id="GAA1735495.1"/>
    </source>
</evidence>
<feature type="chain" id="PRO_5047198427" description="Glycosyltransferase RgtA/B/C/D-like domain-containing protein" evidence="2">
    <location>
        <begin position="20"/>
        <end position="457"/>
    </location>
</feature>
<keyword evidence="4" id="KW-1185">Reference proteome</keyword>
<feature type="signal peptide" evidence="2">
    <location>
        <begin position="1"/>
        <end position="19"/>
    </location>
</feature>
<sequence>MTERNRWLLSWLAVAPAAAASSAKLVDSDPWWQIRTGQLIWDTGQLPATDPFSWTITGRPWVLNSWGFDVLLAGAHHVAGMAGAALLGAVWAWIALGAMLLLARSWGAPPAPAVIVLLAGSVLYTSWFSSRPQLADYAAVPLLLVLVGLVLNRTRSLRQRVGGLVGVLMLQVAWVNLHAAATLGIAIVCLLCAGDAVRAWRESSSPPLPWYVAVTVVSTVGALVNPYGFGVLTQAAKVREASLLIREWSPASVTHWQDMTFLALAILAMVVAVRRRWWGPSFVIAALAIAGVTMIRFLPVAGATVLPMLAAAVRLPAVAAIAERRRHWVTAVAVVAVTLTLAPAAVGLSRPGRSQYGADLVAALPSGCKLFNSYVLGGPLILDRPDVPVSLDSRSDLYGEEFITELGAMTADDLVDRGVTCILLRDTDARVPALRTDPRWRLAGEEESFALFLRTPA</sequence>
<name>A0ABN2JQG3_9ACTN</name>
<keyword evidence="1" id="KW-0812">Transmembrane</keyword>
<keyword evidence="1" id="KW-1133">Transmembrane helix</keyword>
<proteinExistence type="predicted"/>
<feature type="transmembrane region" description="Helical" evidence="1">
    <location>
        <begin position="277"/>
        <end position="298"/>
    </location>
</feature>
<feature type="transmembrane region" description="Helical" evidence="1">
    <location>
        <begin position="328"/>
        <end position="348"/>
    </location>
</feature>
<dbReference type="EMBL" id="BAAALS010000001">
    <property type="protein sequence ID" value="GAA1735495.1"/>
    <property type="molecule type" value="Genomic_DNA"/>
</dbReference>
<gene>
    <name evidence="3" type="ORF">GCM10009681_02380</name>
</gene>
<protein>
    <recommendedName>
        <fullName evidence="5">Glycosyltransferase RgtA/B/C/D-like domain-containing protein</fullName>
    </recommendedName>
</protein>